<sequence>SSIDSPVHPRPADPNPHHPIGRRRLLWNLEPAHRTQEGRRRLGGVQPSGSCTAWQAGLGVGAAQAEAGAQ</sequence>
<evidence type="ECO:0000256" key="1">
    <source>
        <dbReference type="SAM" id="MobiDB-lite"/>
    </source>
</evidence>
<keyword evidence="3" id="KW-1185">Reference proteome</keyword>
<reference evidence="2" key="1">
    <citation type="journal article" date="2009" name="Rice">
        <title>De Novo Next Generation Sequencing of Plant Genomes.</title>
        <authorList>
            <person name="Rounsley S."/>
            <person name="Marri P.R."/>
            <person name="Yu Y."/>
            <person name="He R."/>
            <person name="Sisneros N."/>
            <person name="Goicoechea J.L."/>
            <person name="Lee S.J."/>
            <person name="Angelova A."/>
            <person name="Kudrna D."/>
            <person name="Luo M."/>
            <person name="Affourtit J."/>
            <person name="Desany B."/>
            <person name="Knight J."/>
            <person name="Niazi F."/>
            <person name="Egholm M."/>
            <person name="Wing R.A."/>
        </authorList>
    </citation>
    <scope>NUCLEOTIDE SEQUENCE [LARGE SCALE GENOMIC DNA]</scope>
    <source>
        <strain evidence="2">cv. IRGC 105608</strain>
    </source>
</reference>
<organism evidence="2">
    <name type="scientific">Oryza barthii</name>
    <dbReference type="NCBI Taxonomy" id="65489"/>
    <lineage>
        <taxon>Eukaryota</taxon>
        <taxon>Viridiplantae</taxon>
        <taxon>Streptophyta</taxon>
        <taxon>Embryophyta</taxon>
        <taxon>Tracheophyta</taxon>
        <taxon>Spermatophyta</taxon>
        <taxon>Magnoliopsida</taxon>
        <taxon>Liliopsida</taxon>
        <taxon>Poales</taxon>
        <taxon>Poaceae</taxon>
        <taxon>BOP clade</taxon>
        <taxon>Oryzoideae</taxon>
        <taxon>Oryzeae</taxon>
        <taxon>Oryzinae</taxon>
        <taxon>Oryza</taxon>
    </lineage>
</organism>
<dbReference type="EnsemblPlants" id="OBART06G21620.1">
    <property type="protein sequence ID" value="OBART06G21620.1"/>
    <property type="gene ID" value="OBART06G21620"/>
</dbReference>
<dbReference type="HOGENOM" id="CLU_2765338_0_0_1"/>
<feature type="region of interest" description="Disordered" evidence="1">
    <location>
        <begin position="1"/>
        <end position="22"/>
    </location>
</feature>
<dbReference type="PaxDb" id="65489-OBART06G21620.1"/>
<name>A0A0D3GIW0_9ORYZ</name>
<proteinExistence type="predicted"/>
<reference evidence="2" key="2">
    <citation type="submission" date="2015-03" db="UniProtKB">
        <authorList>
            <consortium name="EnsemblPlants"/>
        </authorList>
    </citation>
    <scope>IDENTIFICATION</scope>
</reference>
<dbReference type="AlphaFoldDB" id="A0A0D3GIW0"/>
<protein>
    <submittedName>
        <fullName evidence="2">Uncharacterized protein</fullName>
    </submittedName>
</protein>
<evidence type="ECO:0000313" key="3">
    <source>
        <dbReference type="Proteomes" id="UP000026960"/>
    </source>
</evidence>
<dbReference type="Proteomes" id="UP000026960">
    <property type="component" value="Chromosome 6"/>
</dbReference>
<accession>A0A0D3GIW0</accession>
<dbReference type="Gramene" id="OBART06G21620.1">
    <property type="protein sequence ID" value="OBART06G21620.1"/>
    <property type="gene ID" value="OBART06G21620"/>
</dbReference>
<evidence type="ECO:0000313" key="2">
    <source>
        <dbReference type="EnsemblPlants" id="OBART06G21620.1"/>
    </source>
</evidence>